<protein>
    <submittedName>
        <fullName evidence="1">Uncharacterized protein</fullName>
    </submittedName>
</protein>
<comment type="caution">
    <text evidence="1">The sequence shown here is derived from an EMBL/GenBank/DDBJ whole genome shotgun (WGS) entry which is preliminary data.</text>
</comment>
<gene>
    <name evidence="1" type="ORF">LTR37_001449</name>
</gene>
<sequence length="249" mass="28006">MASLPTELVLAIFETLLPERIPLIPKGKEKNGMRETLFPFLACKSLEEEKNKILRKRTFVFDLNCPSFDVSKAELDVPLAYRPQIRHLELNMDVPVEHLSSYNLAELGLFVKAAGRTLPNLSSVHVSLYGDASKAATIKIKNTGHVFTKIHPKKNMQCALIALQRIAAGPYKITVSKMDNETVLRDDISPATKVMSKGQLIEDMVSNVGARYEITTAWPTSEPSDVEWLHELDEDAEVWFEDAFVEQHT</sequence>
<proteinExistence type="predicted"/>
<reference evidence="1" key="1">
    <citation type="submission" date="2023-07" db="EMBL/GenBank/DDBJ databases">
        <title>Black Yeasts Isolated from many extreme environments.</title>
        <authorList>
            <person name="Coleine C."/>
            <person name="Stajich J.E."/>
            <person name="Selbmann L."/>
        </authorList>
    </citation>
    <scope>NUCLEOTIDE SEQUENCE</scope>
    <source>
        <strain evidence="1">CCFEE 5714</strain>
    </source>
</reference>
<keyword evidence="2" id="KW-1185">Reference proteome</keyword>
<dbReference type="EMBL" id="JAUTXU010000007">
    <property type="protein sequence ID" value="KAK3723965.1"/>
    <property type="molecule type" value="Genomic_DNA"/>
</dbReference>
<evidence type="ECO:0000313" key="2">
    <source>
        <dbReference type="Proteomes" id="UP001281147"/>
    </source>
</evidence>
<organism evidence="1 2">
    <name type="scientific">Vermiconidia calcicola</name>
    <dbReference type="NCBI Taxonomy" id="1690605"/>
    <lineage>
        <taxon>Eukaryota</taxon>
        <taxon>Fungi</taxon>
        <taxon>Dikarya</taxon>
        <taxon>Ascomycota</taxon>
        <taxon>Pezizomycotina</taxon>
        <taxon>Dothideomycetes</taxon>
        <taxon>Dothideomycetidae</taxon>
        <taxon>Mycosphaerellales</taxon>
        <taxon>Extremaceae</taxon>
        <taxon>Vermiconidia</taxon>
    </lineage>
</organism>
<accession>A0ACC3NYG4</accession>
<evidence type="ECO:0000313" key="1">
    <source>
        <dbReference type="EMBL" id="KAK3723965.1"/>
    </source>
</evidence>
<name>A0ACC3NYG4_9PEZI</name>
<dbReference type="Proteomes" id="UP001281147">
    <property type="component" value="Unassembled WGS sequence"/>
</dbReference>